<sequence length="158" mass="17291">MVALTVTSTTITKQFHVTAGFLVVAPQNGSRCLFGLLTPFPFSGIHQPESRTRCPVNISQVLTSELHDSLVPIYSQQSSTECVTACISNPSVRVVRPGAMASVGLRRAQPKPSTYYWIKKAVRELDLNLDFSDRDHAILNESTSSVEEEVSALTTNHS</sequence>
<evidence type="ECO:0000313" key="1">
    <source>
        <dbReference type="EMBL" id="GFR87896.1"/>
    </source>
</evidence>
<proteinExistence type="predicted"/>
<reference evidence="1 2" key="1">
    <citation type="journal article" date="2021" name="Elife">
        <title>Chloroplast acquisition without the gene transfer in kleptoplastic sea slugs, Plakobranchus ocellatus.</title>
        <authorList>
            <person name="Maeda T."/>
            <person name="Takahashi S."/>
            <person name="Yoshida T."/>
            <person name="Shimamura S."/>
            <person name="Takaki Y."/>
            <person name="Nagai Y."/>
            <person name="Toyoda A."/>
            <person name="Suzuki Y."/>
            <person name="Arimoto A."/>
            <person name="Ishii H."/>
            <person name="Satoh N."/>
            <person name="Nishiyama T."/>
            <person name="Hasebe M."/>
            <person name="Maruyama T."/>
            <person name="Minagawa J."/>
            <person name="Obokata J."/>
            <person name="Shigenobu S."/>
        </authorList>
    </citation>
    <scope>NUCLEOTIDE SEQUENCE [LARGE SCALE GENOMIC DNA]</scope>
</reference>
<keyword evidence="2" id="KW-1185">Reference proteome</keyword>
<protein>
    <submittedName>
        <fullName evidence="1">Uncharacterized protein</fullName>
    </submittedName>
</protein>
<evidence type="ECO:0000313" key="2">
    <source>
        <dbReference type="Proteomes" id="UP000762676"/>
    </source>
</evidence>
<name>A0AAV4GRH9_9GAST</name>
<accession>A0AAV4GRH9</accession>
<dbReference type="Proteomes" id="UP000762676">
    <property type="component" value="Unassembled WGS sequence"/>
</dbReference>
<dbReference type="EMBL" id="BMAT01008556">
    <property type="protein sequence ID" value="GFR87896.1"/>
    <property type="molecule type" value="Genomic_DNA"/>
</dbReference>
<gene>
    <name evidence="1" type="ORF">ElyMa_004236300</name>
</gene>
<comment type="caution">
    <text evidence="1">The sequence shown here is derived from an EMBL/GenBank/DDBJ whole genome shotgun (WGS) entry which is preliminary data.</text>
</comment>
<dbReference type="AlphaFoldDB" id="A0AAV4GRH9"/>
<organism evidence="1 2">
    <name type="scientific">Elysia marginata</name>
    <dbReference type="NCBI Taxonomy" id="1093978"/>
    <lineage>
        <taxon>Eukaryota</taxon>
        <taxon>Metazoa</taxon>
        <taxon>Spiralia</taxon>
        <taxon>Lophotrochozoa</taxon>
        <taxon>Mollusca</taxon>
        <taxon>Gastropoda</taxon>
        <taxon>Heterobranchia</taxon>
        <taxon>Euthyneura</taxon>
        <taxon>Panpulmonata</taxon>
        <taxon>Sacoglossa</taxon>
        <taxon>Placobranchoidea</taxon>
        <taxon>Plakobranchidae</taxon>
        <taxon>Elysia</taxon>
    </lineage>
</organism>